<feature type="compositionally biased region" description="Polar residues" evidence="1">
    <location>
        <begin position="1779"/>
        <end position="1789"/>
    </location>
</feature>
<evidence type="ECO:0000313" key="3">
    <source>
        <dbReference type="Proteomes" id="UP000245884"/>
    </source>
</evidence>
<keyword evidence="3" id="KW-1185">Reference proteome</keyword>
<feature type="compositionally biased region" description="Low complexity" evidence="1">
    <location>
        <begin position="505"/>
        <end position="514"/>
    </location>
</feature>
<feature type="compositionally biased region" description="Low complexity" evidence="1">
    <location>
        <begin position="1184"/>
        <end position="1196"/>
    </location>
</feature>
<feature type="region of interest" description="Disordered" evidence="1">
    <location>
        <begin position="1543"/>
        <end position="1718"/>
    </location>
</feature>
<reference evidence="2 3" key="1">
    <citation type="journal article" date="2018" name="Mol. Biol. Evol.">
        <title>Broad Genomic Sampling Reveals a Smut Pathogenic Ancestry of the Fungal Clade Ustilaginomycotina.</title>
        <authorList>
            <person name="Kijpornyongpan T."/>
            <person name="Mondo S.J."/>
            <person name="Barry K."/>
            <person name="Sandor L."/>
            <person name="Lee J."/>
            <person name="Lipzen A."/>
            <person name="Pangilinan J."/>
            <person name="LaButti K."/>
            <person name="Hainaut M."/>
            <person name="Henrissat B."/>
            <person name="Grigoriev I.V."/>
            <person name="Spatafora J.W."/>
            <person name="Aime M.C."/>
        </authorList>
    </citation>
    <scope>NUCLEOTIDE SEQUENCE [LARGE SCALE GENOMIC DNA]</scope>
    <source>
        <strain evidence="2 3">MCA 5214</strain>
    </source>
</reference>
<dbReference type="EMBL" id="KZ819662">
    <property type="protein sequence ID" value="PWN30489.1"/>
    <property type="molecule type" value="Genomic_DNA"/>
</dbReference>
<feature type="compositionally biased region" description="Low complexity" evidence="1">
    <location>
        <begin position="732"/>
        <end position="741"/>
    </location>
</feature>
<feature type="compositionally biased region" description="Polar residues" evidence="1">
    <location>
        <begin position="1138"/>
        <end position="1147"/>
    </location>
</feature>
<feature type="compositionally biased region" description="Basic and acidic residues" evidence="1">
    <location>
        <begin position="1340"/>
        <end position="1350"/>
    </location>
</feature>
<accession>A0A316UYX2</accession>
<dbReference type="STRING" id="1569628.A0A316UYX2"/>
<evidence type="ECO:0000256" key="1">
    <source>
        <dbReference type="SAM" id="MobiDB-lite"/>
    </source>
</evidence>
<feature type="compositionally biased region" description="Low complexity" evidence="1">
    <location>
        <begin position="1816"/>
        <end position="1840"/>
    </location>
</feature>
<feature type="region of interest" description="Disordered" evidence="1">
    <location>
        <begin position="1215"/>
        <end position="1237"/>
    </location>
</feature>
<sequence>MSTSASPSGLDEGDAATSQSGTATPKGPLVVATPKAGYARFPRPRRKGLPSSTSAATAVSNLVSLLPPSPIKDRTLRAVSGGGDDSFIASTESVLLDREYQSDASAVELSPVSQLQLISSQEDAGERNQHQHLVKRGSARIRAGNPVIEDENPWQDMTVPASMQSEEEEVLSMLDSMSQSGPSASRRRPLAHQRGYSEPSLAVQPPSSIRRLAAAFDERERQSRRSPLPASASHPTTLYTHHQQSTSSHFSGALSSSSSRTSSPFSPGSRRWDVSPTSPWPPTPLDRSADPSFFPGPRAGLGSTDSIEYRTEQALLRRPRPGRMMTDYTMATSVGSNDDAVHGEKPPHQAEDATLRTLDSPIKVTSPGQSQEEQQNEQPAEPSKVSKASNLIRLFEHGLVLDEGRQEALAPPATLSSSRAASSCYSATVRPRLLRATDMLGVGSLNSPSPVEAAFGSTEKAGTSTGEAKRRPTPPSRSSSPKHRWASRSALAPLAAGLVRPWSTGAEGSEGSASRKAQSEGGLASAYGSPQSSRKGSLPLTDLVPKMTTTVESLEAKLRSKEVSASPHSPLSGKGGGTVASLRRSTQEGDLPSSPETAVSMVRDPHAMPLQAGQLYYYDVHRAAPSEPAWVAAQAVLFEGALALSWCPEEGGRENVVFELDKCGQVHSLPSLERTGGSDGEDDVRGSMQAKEQGLLKLKPFQLVFEDGVERFAADSIRERAQWVGRSRDALAGRGAASAPATVETSRSLTPTRSFTAGQISSEAAEQSTSTQLQRIGKAWRDTEETSSSPRAASVGATSVAPTLPPKDTRALTPVTTRRPQPAAVRVARPHASAPPEGLAGSIRPSLSLLPASPSPRSIRDVCAEAPHERSSHLSSPLPDDGGGVSPRRSPLARSEAAFAFSGGEEEDIFPWDSASQRPARSDIDGGDKIELPEVLSGLQRRQQHTSPLKPDQLLAESQPFLPSRVGSPSRTLSTAAQSLREQNLGDVPQRPASPAKLGTVLEKAPVPPSSSSPTTPRSGGKVSSLAQRMSMASERAGTPILEGVRAPIASRTTSSPAPSPSPSMLKRSLQPRTISFDPPPTYPAQSLEPSRRGEHGHSALSDTASSFTELDKVLEHLSREQEQIRATNQRSRADAARNSTLHSHLQTPGGIAPMLADQRDSGPAVKKARPQQHLSQDSLPTKSRSAAASAPASEAHINEIKERLDRLLGLVEEVHQRSTSSKQSRETAVPKRRASSELALSAIGADIKQLLRKMEEKQTSPQASHSSSGEPIGPSPEYAASREPQAAARSSAGKPLPHRRGAPSSVAQSYVSAASTAKPATAAQRPQPHYPYAAAMQRRHIDSPRRDSQETVDMEAAVRRQRSRRQQGVDRESAPPLSPADAAAHVAGGWYTAGPLRRSAPPRGAAPPPSASGRQVSQAGSVLAHMPMAQPVPASEDEANDLPSVQSAEAADARPAAPSVAPSAKSAASAPADNAAAISKLTHLVVESLREQSEGRRAEREQQSDIARYLNELNKWLEQDVEERNKDFKTLQDGVRTLASDLAGIKAGAKSTDLLGRRADGEMESVEELSGAMPEVKQAQRSAPSPTPDSIPAAPVQTTNAATSSPEPQQGASREAPAVTTSDSRPPAATQRDNTAAPAPAPASPQALAPSPVPGTSRDAPSARSSSSAPGKTHRSHSLKARLLETAQDEIKRHISAHHRFGRPTSPTGGSAGTLKENHIKDILEAVGSEDHKRLRKVVKEAAMAGAGALAVRLLEEHFKDKEQDEPPQEAHAVGEDGQQQVPVTTTADAPEPDRPTSAGLAPRPTGSKPVMEQAAAPAADAVSPPAEAVADAPAKKAPGPAPTTAPAPTAAAPAEPPATVAAAAPAPTDGRDLTEGAFATATRAEMTAGMTSILSTLGEVLAHLKSSQDESDRLRRESEERRTEQQEREAAWKEELSQQQERHAAAIVAAVTEHLAAREKERVEADAAKEKALDPKTAIEALVGALNEARLAEAARRQQTDASIAELATSVVRGVEEQHARLLTSLTALSRDVVCTSVENHLQHFKGAMASSFAGSAQAMANAWTQHAETVAKTPRATLMGPAPPAPAQAPPAPAQAPAQAPPQPPPPRSNGGSAPRPRRAPPLGPYGLPSR</sequence>
<proteinExistence type="predicted"/>
<feature type="compositionally biased region" description="Low complexity" evidence="1">
    <location>
        <begin position="1394"/>
        <end position="1404"/>
    </location>
</feature>
<feature type="region of interest" description="Disordered" evidence="1">
    <location>
        <begin position="502"/>
        <end position="596"/>
    </location>
</feature>
<feature type="region of interest" description="Disordered" evidence="1">
    <location>
        <begin position="1907"/>
        <end position="1931"/>
    </location>
</feature>
<dbReference type="OrthoDB" id="2507336at2759"/>
<organism evidence="2 3">
    <name type="scientific">Jaminaea rosea</name>
    <dbReference type="NCBI Taxonomy" id="1569628"/>
    <lineage>
        <taxon>Eukaryota</taxon>
        <taxon>Fungi</taxon>
        <taxon>Dikarya</taxon>
        <taxon>Basidiomycota</taxon>
        <taxon>Ustilaginomycotina</taxon>
        <taxon>Exobasidiomycetes</taxon>
        <taxon>Microstromatales</taxon>
        <taxon>Microstromatales incertae sedis</taxon>
        <taxon>Jaminaea</taxon>
    </lineage>
</organism>
<feature type="region of interest" description="Disordered" evidence="1">
    <location>
        <begin position="961"/>
        <end position="1106"/>
    </location>
</feature>
<feature type="compositionally biased region" description="Polar residues" evidence="1">
    <location>
        <begin position="786"/>
        <end position="801"/>
    </location>
</feature>
<feature type="compositionally biased region" description="Pro residues" evidence="1">
    <location>
        <begin position="2084"/>
        <end position="2111"/>
    </location>
</feature>
<name>A0A316UYX2_9BASI</name>
<feature type="compositionally biased region" description="Low complexity" evidence="1">
    <location>
        <begin position="1848"/>
        <end position="1870"/>
    </location>
</feature>
<feature type="compositionally biased region" description="Low complexity" evidence="1">
    <location>
        <begin position="1047"/>
        <end position="1057"/>
    </location>
</feature>
<evidence type="ECO:0000313" key="2">
    <source>
        <dbReference type="EMBL" id="PWN30489.1"/>
    </source>
</evidence>
<evidence type="ECO:0008006" key="4">
    <source>
        <dbReference type="Google" id="ProtNLM"/>
    </source>
</evidence>
<feature type="compositionally biased region" description="Basic residues" evidence="1">
    <location>
        <begin position="130"/>
        <end position="139"/>
    </location>
</feature>
<feature type="region of interest" description="Disordered" evidence="1">
    <location>
        <begin position="1122"/>
        <end position="1198"/>
    </location>
</feature>
<gene>
    <name evidence="2" type="ORF">BDZ90DRAFT_15522</name>
</gene>
<feature type="compositionally biased region" description="Low complexity" evidence="1">
    <location>
        <begin position="1448"/>
        <end position="1469"/>
    </location>
</feature>
<feature type="compositionally biased region" description="Low complexity" evidence="1">
    <location>
        <begin position="1658"/>
        <end position="1671"/>
    </location>
</feature>
<dbReference type="Proteomes" id="UP000245884">
    <property type="component" value="Unassembled WGS sequence"/>
</dbReference>
<feature type="compositionally biased region" description="Low complexity" evidence="1">
    <location>
        <begin position="818"/>
        <end position="857"/>
    </location>
</feature>
<feature type="compositionally biased region" description="Low complexity" evidence="1">
    <location>
        <begin position="366"/>
        <end position="383"/>
    </location>
</feature>
<feature type="region of interest" description="Disordered" evidence="1">
    <location>
        <begin position="1758"/>
        <end position="1882"/>
    </location>
</feature>
<feature type="compositionally biased region" description="Polar residues" evidence="1">
    <location>
        <begin position="967"/>
        <end position="982"/>
    </location>
</feature>
<feature type="region of interest" description="Disordered" evidence="1">
    <location>
        <begin position="904"/>
        <end position="928"/>
    </location>
</feature>
<feature type="region of interest" description="Disordered" evidence="1">
    <location>
        <begin position="1"/>
        <end position="55"/>
    </location>
</feature>
<feature type="compositionally biased region" description="Low complexity" evidence="1">
    <location>
        <begin position="1265"/>
        <end position="1278"/>
    </location>
</feature>
<feature type="region of interest" description="Disordered" evidence="1">
    <location>
        <begin position="449"/>
        <end position="487"/>
    </location>
</feature>
<feature type="compositionally biased region" description="Low complexity" evidence="1">
    <location>
        <begin position="1303"/>
        <end position="1324"/>
    </location>
</feature>
<feature type="compositionally biased region" description="Basic and acidic residues" evidence="1">
    <location>
        <begin position="339"/>
        <end position="354"/>
    </location>
</feature>
<feature type="region of interest" description="Disordered" evidence="1">
    <location>
        <begin position="2079"/>
        <end position="2134"/>
    </location>
</feature>
<feature type="compositionally biased region" description="Polar residues" evidence="1">
    <location>
        <begin position="743"/>
        <end position="774"/>
    </location>
</feature>
<feature type="compositionally biased region" description="Basic and acidic residues" evidence="1">
    <location>
        <begin position="1908"/>
        <end position="1931"/>
    </location>
</feature>
<dbReference type="RefSeq" id="XP_025365101.1">
    <property type="nucleotide sequence ID" value="XM_025503570.1"/>
</dbReference>
<feature type="region of interest" description="Disordered" evidence="1">
    <location>
        <begin position="731"/>
        <end position="892"/>
    </location>
</feature>
<feature type="compositionally biased region" description="Low complexity" evidence="1">
    <location>
        <begin position="240"/>
        <end position="269"/>
    </location>
</feature>
<feature type="compositionally biased region" description="Polar residues" evidence="1">
    <location>
        <begin position="1173"/>
        <end position="1183"/>
    </location>
</feature>
<protein>
    <recommendedName>
        <fullName evidence="4">PH domain-containing protein</fullName>
    </recommendedName>
</protein>
<feature type="compositionally biased region" description="Basic and acidic residues" evidence="1">
    <location>
        <begin position="858"/>
        <end position="872"/>
    </location>
</feature>
<dbReference type="GeneID" id="37025393"/>
<feature type="region of interest" description="Disordered" evidence="1">
    <location>
        <begin position="1434"/>
        <end position="1469"/>
    </location>
</feature>
<feature type="compositionally biased region" description="Polar residues" evidence="1">
    <location>
        <begin position="1597"/>
        <end position="1613"/>
    </location>
</feature>
<feature type="region of interest" description="Disordered" evidence="1">
    <location>
        <begin position="1255"/>
        <end position="1420"/>
    </location>
</feature>
<feature type="region of interest" description="Disordered" evidence="1">
    <location>
        <begin position="120"/>
        <end position="388"/>
    </location>
</feature>